<keyword evidence="3" id="KW-1185">Reference proteome</keyword>
<dbReference type="Pfam" id="PF01370">
    <property type="entry name" value="Epimerase"/>
    <property type="match status" value="1"/>
</dbReference>
<comment type="caution">
    <text evidence="2">The sequence shown here is derived from an EMBL/GenBank/DDBJ whole genome shotgun (WGS) entry which is preliminary data.</text>
</comment>
<dbReference type="PANTHER" id="PTHR43245:SF58">
    <property type="entry name" value="BLL5923 PROTEIN"/>
    <property type="match status" value="1"/>
</dbReference>
<organism evidence="2 3">
    <name type="scientific">Enterococcus diestrammenae</name>
    <dbReference type="NCBI Taxonomy" id="1155073"/>
    <lineage>
        <taxon>Bacteria</taxon>
        <taxon>Bacillati</taxon>
        <taxon>Bacillota</taxon>
        <taxon>Bacilli</taxon>
        <taxon>Lactobacillales</taxon>
        <taxon>Enterococcaceae</taxon>
        <taxon>Enterococcus</taxon>
    </lineage>
</organism>
<dbReference type="RefSeq" id="WP_161870194.1">
    <property type="nucleotide sequence ID" value="NZ_MAEI02000001.1"/>
</dbReference>
<dbReference type="Proteomes" id="UP001429357">
    <property type="component" value="Unassembled WGS sequence"/>
</dbReference>
<dbReference type="InterPro" id="IPR050177">
    <property type="entry name" value="Lipid_A_modif_metabolic_enz"/>
</dbReference>
<dbReference type="Gene3D" id="3.40.50.720">
    <property type="entry name" value="NAD(P)-binding Rossmann-like Domain"/>
    <property type="match status" value="1"/>
</dbReference>
<dbReference type="InterPro" id="IPR036291">
    <property type="entry name" value="NAD(P)-bd_dom_sf"/>
</dbReference>
<reference evidence="2 3" key="2">
    <citation type="submission" date="2024-02" db="EMBL/GenBank/DDBJ databases">
        <title>The Genome Sequence of Enterococcus diestrammenae JM9A.</title>
        <authorList>
            <person name="Earl A."/>
            <person name="Manson A."/>
            <person name="Gilmore M."/>
            <person name="Sanders J."/>
            <person name="Shea T."/>
            <person name="Howe W."/>
            <person name="Livny J."/>
            <person name="Cuomo C."/>
            <person name="Neafsey D."/>
            <person name="Birren B."/>
        </authorList>
    </citation>
    <scope>NUCLEOTIDE SEQUENCE [LARGE SCALE GENOMIC DNA]</scope>
    <source>
        <strain evidence="2 3">JM9A</strain>
    </source>
</reference>
<evidence type="ECO:0000313" key="3">
    <source>
        <dbReference type="Proteomes" id="UP001429357"/>
    </source>
</evidence>
<dbReference type="EMBL" id="MAEI02000001">
    <property type="protein sequence ID" value="MEO1782575.1"/>
    <property type="molecule type" value="Genomic_DNA"/>
</dbReference>
<feature type="domain" description="NAD-dependent epimerase/dehydratase" evidence="1">
    <location>
        <begin position="4"/>
        <end position="195"/>
    </location>
</feature>
<dbReference type="PANTHER" id="PTHR43245">
    <property type="entry name" value="BIFUNCTIONAL POLYMYXIN RESISTANCE PROTEIN ARNA"/>
    <property type="match status" value="1"/>
</dbReference>
<name>A0ABV0F3R5_9ENTE</name>
<evidence type="ECO:0000259" key="1">
    <source>
        <dbReference type="Pfam" id="PF01370"/>
    </source>
</evidence>
<accession>A0ABV0F3R5</accession>
<reference evidence="3" key="1">
    <citation type="submission" date="2016-06" db="EMBL/GenBank/DDBJ databases">
        <title>Four novel species of enterococci isolated from chicken manure.</title>
        <authorList>
            <person name="Van Tyne D."/>
        </authorList>
    </citation>
    <scope>NUCLEOTIDE SEQUENCE [LARGE SCALE GENOMIC DNA]</scope>
    <source>
        <strain evidence="3">JM9A</strain>
    </source>
</reference>
<dbReference type="SUPFAM" id="SSF51735">
    <property type="entry name" value="NAD(P)-binding Rossmann-fold domains"/>
    <property type="match status" value="1"/>
</dbReference>
<proteinExistence type="predicted"/>
<protein>
    <submittedName>
        <fullName evidence="2">UDP-glucose 4-epimerase</fullName>
    </submittedName>
</protein>
<dbReference type="InterPro" id="IPR001509">
    <property type="entry name" value="Epimerase_deHydtase"/>
</dbReference>
<evidence type="ECO:0000313" key="2">
    <source>
        <dbReference type="EMBL" id="MEO1782575.1"/>
    </source>
</evidence>
<gene>
    <name evidence="2" type="ORF">BAU18_002187</name>
</gene>
<sequence>MKRILITGANSYIGTSFENYMSQFGSDYQIETIDMRGEDWKKADFSGFDSIIHVAGIVHVKEKNEGLYYQVNRDLAFETAKKAKSDGVNQFIFFSSMSVFGMDTGVITDKTKPNPKTPYGKSKLAAEGLLKELESKSFRICILRPPMIYGPNSVGNYPRLAKLAKKIPVFPKVNNQRSMLYIDNLSAFLKLMVDTNLSGIFHPQNDEYVNTSEMVKIIAEVNGKRIFLVPGFNSLIKVASIQSGLLRKVFGSLVYYSDTEGFPQSTSNNVFLDYQDKTFIESISHSENSFESSEKVEL</sequence>